<dbReference type="InterPro" id="IPR003695">
    <property type="entry name" value="Ppx_GppA_N"/>
</dbReference>
<dbReference type="Pfam" id="PF23566">
    <property type="entry name" value="RTG2_C"/>
    <property type="match status" value="1"/>
</dbReference>
<feature type="domain" description="RTG2 C-terminal" evidence="2">
    <location>
        <begin position="341"/>
        <end position="552"/>
    </location>
</feature>
<dbReference type="Gene3D" id="3.30.420.40">
    <property type="match status" value="1"/>
</dbReference>
<evidence type="ECO:0000313" key="3">
    <source>
        <dbReference type="EMBL" id="KAJ9665228.1"/>
    </source>
</evidence>
<comment type="caution">
    <text evidence="3">The sequence shown here is derived from an EMBL/GenBank/DDBJ whole genome shotgun (WGS) entry which is preliminary data.</text>
</comment>
<dbReference type="Pfam" id="PF02541">
    <property type="entry name" value="Ppx-GppA"/>
    <property type="match status" value="1"/>
</dbReference>
<evidence type="ECO:0000313" key="4">
    <source>
        <dbReference type="Proteomes" id="UP001172684"/>
    </source>
</evidence>
<sequence length="553" mass="59749">MASSNTENYYALVDMGSNGIRFSITDLAPQTVRILPTVYLDRMDVSLYEVQHERTSGGRVPIPDEVISRVVTAIQRFQTTCEEFGTPPQNVCILATEATRVAANSAAFLQRIHDATGLRVDLLPKEVEGRFGAMGIASSFSEPQGLTMDLGGGSVQLTRLAANNTDVVLREPSPVSLPYGAAALTHLLNGASTGQARDDLRRKICKDLKDALTRLDVPIAGENEAGPSLYVSGGGFRGWGFLLMEQHAIQPYPIPLINGFHVNTQTFQSSASIQSNLEKATSDAKVFRVSKRRAAQVPAVAFLISCFAETFPSISSVYFSQGGVREGWLFDKLSPEARGQHPLVAAATAHAPQHHDALFDLLLASLPSGPWRRDRSVPGKPILQSFIQMLNVFSALPKDLRAASALHSTISGVLAGAHGVSHIERALLSLMLCERFGGIKALSATDQNLYERLSQLIAPAMGWWCKYLGRVGAMLGTVHPAGVIKDERLGLEAFCEDGTISLRLRLVRPAGKQDSGCQSSWLEVVQDAVNDIEKVGKSKERGTAGYKVEVTVS</sequence>
<gene>
    <name evidence="3" type="primary">RTG2</name>
    <name evidence="3" type="ORF">H2201_004702</name>
</gene>
<dbReference type="EMBL" id="JAPDRL010000031">
    <property type="protein sequence ID" value="KAJ9665228.1"/>
    <property type="molecule type" value="Genomic_DNA"/>
</dbReference>
<proteinExistence type="predicted"/>
<dbReference type="Proteomes" id="UP001172684">
    <property type="component" value="Unassembled WGS sequence"/>
</dbReference>
<evidence type="ECO:0000259" key="1">
    <source>
        <dbReference type="Pfam" id="PF02541"/>
    </source>
</evidence>
<dbReference type="PANTHER" id="PTHR30005:SF0">
    <property type="entry name" value="RETROGRADE REGULATION PROTEIN 2"/>
    <property type="match status" value="1"/>
</dbReference>
<dbReference type="Gene3D" id="1.10.3210.10">
    <property type="entry name" value="Hypothetical protein af1432"/>
    <property type="match status" value="1"/>
</dbReference>
<organism evidence="3 4">
    <name type="scientific">Coniosporium apollinis</name>
    <dbReference type="NCBI Taxonomy" id="61459"/>
    <lineage>
        <taxon>Eukaryota</taxon>
        <taxon>Fungi</taxon>
        <taxon>Dikarya</taxon>
        <taxon>Ascomycota</taxon>
        <taxon>Pezizomycotina</taxon>
        <taxon>Dothideomycetes</taxon>
        <taxon>Dothideomycetes incertae sedis</taxon>
        <taxon>Coniosporium</taxon>
    </lineage>
</organism>
<dbReference type="InterPro" id="IPR050273">
    <property type="entry name" value="GppA/Ppx_hydrolase"/>
</dbReference>
<evidence type="ECO:0000259" key="2">
    <source>
        <dbReference type="Pfam" id="PF23566"/>
    </source>
</evidence>
<dbReference type="PANTHER" id="PTHR30005">
    <property type="entry name" value="EXOPOLYPHOSPHATASE"/>
    <property type="match status" value="1"/>
</dbReference>
<feature type="domain" description="Ppx/GppA phosphatase N-terminal" evidence="1">
    <location>
        <begin position="35"/>
        <end position="334"/>
    </location>
</feature>
<name>A0ABQ9NXC6_9PEZI</name>
<protein>
    <submittedName>
        <fullName evidence="3">Retrograde regulation protein 2</fullName>
    </submittedName>
</protein>
<keyword evidence="4" id="KW-1185">Reference proteome</keyword>
<dbReference type="SUPFAM" id="SSF53067">
    <property type="entry name" value="Actin-like ATPase domain"/>
    <property type="match status" value="2"/>
</dbReference>
<reference evidence="3" key="1">
    <citation type="submission" date="2022-10" db="EMBL/GenBank/DDBJ databases">
        <title>Culturing micro-colonial fungi from biological soil crusts in the Mojave desert and describing Neophaeococcomyces mojavensis, and introducing the new genera and species Taxawa tesnikishii.</title>
        <authorList>
            <person name="Kurbessoian T."/>
            <person name="Stajich J.E."/>
        </authorList>
    </citation>
    <scope>NUCLEOTIDE SEQUENCE</scope>
    <source>
        <strain evidence="3">TK_1</strain>
    </source>
</reference>
<dbReference type="InterPro" id="IPR057512">
    <property type="entry name" value="RTG2_C"/>
</dbReference>
<accession>A0ABQ9NXC6</accession>
<dbReference type="Gene3D" id="3.30.420.150">
    <property type="entry name" value="Exopolyphosphatase. Domain 2"/>
    <property type="match status" value="1"/>
</dbReference>
<dbReference type="InterPro" id="IPR043129">
    <property type="entry name" value="ATPase_NBD"/>
</dbReference>